<keyword evidence="1" id="KW-0812">Transmembrane</keyword>
<feature type="transmembrane region" description="Helical" evidence="1">
    <location>
        <begin position="331"/>
        <end position="356"/>
    </location>
</feature>
<dbReference type="PANTHER" id="PTHR39556:SF1">
    <property type="entry name" value="PROTEIN, PUTATIVE-RELATED"/>
    <property type="match status" value="1"/>
</dbReference>
<feature type="transmembrane region" description="Helical" evidence="1">
    <location>
        <begin position="177"/>
        <end position="196"/>
    </location>
</feature>
<dbReference type="InterPro" id="IPR007294">
    <property type="entry name" value="DUF401"/>
</dbReference>
<name>A0A2R7Y4U1_9CREN</name>
<evidence type="ECO:0000313" key="3">
    <source>
        <dbReference type="Proteomes" id="UP000244093"/>
    </source>
</evidence>
<evidence type="ECO:0000256" key="1">
    <source>
        <dbReference type="SAM" id="Phobius"/>
    </source>
</evidence>
<dbReference type="PANTHER" id="PTHR39556">
    <property type="entry name" value="PROTEIN, PUTATIVE-RELATED"/>
    <property type="match status" value="1"/>
</dbReference>
<dbReference type="EMBL" id="NBVN01000004">
    <property type="protein sequence ID" value="PUA32540.1"/>
    <property type="molecule type" value="Genomic_DNA"/>
</dbReference>
<evidence type="ECO:0000313" key="2">
    <source>
        <dbReference type="EMBL" id="PUA32540.1"/>
    </source>
</evidence>
<feature type="transmembrane region" description="Helical" evidence="1">
    <location>
        <begin position="102"/>
        <end position="124"/>
    </location>
</feature>
<keyword evidence="1" id="KW-0472">Membrane</keyword>
<feature type="transmembrane region" description="Helical" evidence="1">
    <location>
        <begin position="223"/>
        <end position="244"/>
    </location>
</feature>
<organism evidence="2 3">
    <name type="scientific">Zestosphaera tikiterensis</name>
    <dbReference type="NCBI Taxonomy" id="1973259"/>
    <lineage>
        <taxon>Archaea</taxon>
        <taxon>Thermoproteota</taxon>
        <taxon>Thermoprotei</taxon>
        <taxon>Desulfurococcales</taxon>
        <taxon>Desulfurococcaceae</taxon>
        <taxon>Zestosphaera</taxon>
    </lineage>
</organism>
<dbReference type="AlphaFoldDB" id="A0A2R7Y4U1"/>
<proteinExistence type="predicted"/>
<comment type="caution">
    <text evidence="2">The sequence shown here is derived from an EMBL/GenBank/DDBJ whole genome shotgun (WGS) entry which is preliminary data.</text>
</comment>
<keyword evidence="1" id="KW-1133">Transmembrane helix</keyword>
<evidence type="ECO:0008006" key="4">
    <source>
        <dbReference type="Google" id="ProtNLM"/>
    </source>
</evidence>
<feature type="transmembrane region" description="Helical" evidence="1">
    <location>
        <begin position="32"/>
        <end position="51"/>
    </location>
</feature>
<feature type="transmembrane region" description="Helical" evidence="1">
    <location>
        <begin position="289"/>
        <end position="311"/>
    </location>
</feature>
<protein>
    <recommendedName>
        <fullName evidence="4">DUF401 family protein</fullName>
    </recommendedName>
</protein>
<gene>
    <name evidence="2" type="ORF">B7O98_07785</name>
</gene>
<feature type="transmembrane region" description="Helical" evidence="1">
    <location>
        <begin position="6"/>
        <end position="25"/>
    </location>
</feature>
<feature type="transmembrane region" description="Helical" evidence="1">
    <location>
        <begin position="401"/>
        <end position="421"/>
    </location>
</feature>
<feature type="transmembrane region" description="Helical" evidence="1">
    <location>
        <begin position="130"/>
        <end position="149"/>
    </location>
</feature>
<dbReference type="Proteomes" id="UP000244093">
    <property type="component" value="Unassembled WGS sequence"/>
</dbReference>
<sequence length="428" mass="46169">MFVAEVIPLELVSVFVAVAVMFALVRLKVDLGLALVVEGLTIVLLSKYYLLPDVVLSTLKSDRSLSLILAALFISTLAELYRVSGLIKVFGDELVKFLRNPTLVLAFIPAVMGLMPIAGGAILSAPVVEVVGGSLGLSTASMAFLNVWFRHTIFFVYPLSQNLMAAAALTNHTLTELAAYQLPLTLAMFLLGYLHIRFRSGGTNLRNSSNGNIVFSKPDVRQLLLSSAPLLTSIAVALLIKPLLDVFKVYSDYSVPIGALVGVVVILVVNNGGGSRTRMLVKALKERRVASMVLASFGAMLTYYAIVLTGVPEVIASIIQEVKIPMLALELAIPGLLSLISGSSLVGITSSIPLLTLGRSISVSEASLMYFSAFMFYIASPVHLCLLFTNQYFKENLMRTYRYLIPATAVMTVIAVIYFVISSSFLGI</sequence>
<dbReference type="Pfam" id="PF04165">
    <property type="entry name" value="DUF401"/>
    <property type="match status" value="1"/>
</dbReference>
<feature type="transmembrane region" description="Helical" evidence="1">
    <location>
        <begin position="368"/>
        <end position="389"/>
    </location>
</feature>
<accession>A0A2R7Y4U1</accession>
<reference evidence="2 3" key="1">
    <citation type="journal article" date="2018" name="Syst. Appl. Microbiol.">
        <title>A new symbiotic nanoarchaeote (Candidatus Nanoclepta minutus) and its host (Zestosphaera tikiterensis gen. nov., sp. nov.) from a New Zealand hot spring.</title>
        <authorList>
            <person name="St John E."/>
            <person name="Liu Y."/>
            <person name="Podar M."/>
            <person name="Stott M.B."/>
            <person name="Meneghin J."/>
            <person name="Chen Z."/>
            <person name="Lagutin K."/>
            <person name="Mitchell K."/>
            <person name="Reysenbach A.L."/>
        </authorList>
    </citation>
    <scope>NUCLEOTIDE SEQUENCE [LARGE SCALE GENOMIC DNA]</scope>
    <source>
        <strain evidence="2">NZ3</strain>
    </source>
</reference>
<feature type="transmembrane region" description="Helical" evidence="1">
    <location>
        <begin position="250"/>
        <end position="269"/>
    </location>
</feature>
<feature type="transmembrane region" description="Helical" evidence="1">
    <location>
        <begin position="63"/>
        <end position="81"/>
    </location>
</feature>